<sequence>MAKEMNYEEAVQQLESIVQRMENDELDIDELTTELKKAQQLIKMCKAKLTKVDEDIKKILSQDN</sequence>
<keyword evidence="7" id="KW-0175">Coiled coil</keyword>
<evidence type="ECO:0000256" key="4">
    <source>
        <dbReference type="ARBA" id="ARBA00022801"/>
    </source>
</evidence>
<keyword evidence="5" id="KW-0269">Exonuclease</keyword>
<dbReference type="InterPro" id="IPR037004">
    <property type="entry name" value="Exonuc_VII_ssu_sf"/>
</dbReference>
<protein>
    <recommendedName>
        <fullName evidence="6">Exodeoxyribonuclease VII small subunit</fullName>
        <ecNumber evidence="6">3.1.11.6</ecNumber>
    </recommendedName>
</protein>
<dbReference type="AlphaFoldDB" id="A0A2K0XL31"/>
<evidence type="ECO:0000313" key="9">
    <source>
        <dbReference type="Proteomes" id="UP000236634"/>
    </source>
</evidence>
<dbReference type="GO" id="GO:0006308">
    <property type="term" value="P:DNA catabolic process"/>
    <property type="evidence" value="ECO:0007669"/>
    <property type="project" value="UniProtKB-UniRule"/>
</dbReference>
<evidence type="ECO:0000256" key="5">
    <source>
        <dbReference type="ARBA" id="ARBA00022839"/>
    </source>
</evidence>
<dbReference type="NCBIfam" id="TIGR01280">
    <property type="entry name" value="xseB"/>
    <property type="match status" value="1"/>
</dbReference>
<evidence type="ECO:0000256" key="1">
    <source>
        <dbReference type="ARBA" id="ARBA00009998"/>
    </source>
</evidence>
<comment type="similarity">
    <text evidence="1">Belongs to the XseB family.</text>
</comment>
<evidence type="ECO:0000256" key="3">
    <source>
        <dbReference type="ARBA" id="ARBA00022722"/>
    </source>
</evidence>
<dbReference type="GO" id="GO:0009318">
    <property type="term" value="C:exodeoxyribonuclease VII complex"/>
    <property type="evidence" value="ECO:0007669"/>
    <property type="project" value="UniProtKB-UniRule"/>
</dbReference>
<dbReference type="Pfam" id="PF02609">
    <property type="entry name" value="Exonuc_VII_S"/>
    <property type="match status" value="1"/>
</dbReference>
<accession>A0A2K0XL31</accession>
<dbReference type="EMBL" id="NBAX01000004">
    <property type="protein sequence ID" value="PNP95168.1"/>
    <property type="molecule type" value="Genomic_DNA"/>
</dbReference>
<proteinExistence type="inferred from homology"/>
<reference evidence="8 9" key="1">
    <citation type="submission" date="2017-03" db="EMBL/GenBank/DDBJ databases">
        <authorList>
            <person name="Afonso C.L."/>
            <person name="Miller P.J."/>
            <person name="Scott M.A."/>
            <person name="Spackman E."/>
            <person name="Goraichik I."/>
            <person name="Dimitrov K.M."/>
            <person name="Suarez D.L."/>
            <person name="Swayne D.E."/>
        </authorList>
    </citation>
    <scope>NUCLEOTIDE SEQUENCE [LARGE SCALE GENOMIC DNA]</scope>
    <source>
        <strain evidence="8 9">DNF00076</strain>
    </source>
</reference>
<dbReference type="InterPro" id="IPR003761">
    <property type="entry name" value="Exonuc_VII_S"/>
</dbReference>
<evidence type="ECO:0000256" key="2">
    <source>
        <dbReference type="ARBA" id="ARBA00022490"/>
    </source>
</evidence>
<dbReference type="Proteomes" id="UP000236634">
    <property type="component" value="Unassembled WGS sequence"/>
</dbReference>
<organism evidence="8 9">
    <name type="scientific">Hoylesella timonensis</name>
    <dbReference type="NCBI Taxonomy" id="386414"/>
    <lineage>
        <taxon>Bacteria</taxon>
        <taxon>Pseudomonadati</taxon>
        <taxon>Bacteroidota</taxon>
        <taxon>Bacteroidia</taxon>
        <taxon>Bacteroidales</taxon>
        <taxon>Prevotellaceae</taxon>
        <taxon>Hoylesella</taxon>
    </lineage>
</organism>
<dbReference type="RefSeq" id="WP_103003111.1">
    <property type="nucleotide sequence ID" value="NZ_NBAX01000004.1"/>
</dbReference>
<gene>
    <name evidence="8" type="ORF">BFS16_05420</name>
</gene>
<dbReference type="GO" id="GO:0008855">
    <property type="term" value="F:exodeoxyribonuclease VII activity"/>
    <property type="evidence" value="ECO:0007669"/>
    <property type="project" value="UniProtKB-UniRule"/>
</dbReference>
<evidence type="ECO:0000313" key="8">
    <source>
        <dbReference type="EMBL" id="PNP95168.1"/>
    </source>
</evidence>
<evidence type="ECO:0000256" key="7">
    <source>
        <dbReference type="SAM" id="Coils"/>
    </source>
</evidence>
<dbReference type="SUPFAM" id="SSF116842">
    <property type="entry name" value="XseB-like"/>
    <property type="match status" value="1"/>
</dbReference>
<keyword evidence="4" id="KW-0378">Hydrolase</keyword>
<comment type="caution">
    <text evidence="8">The sequence shown here is derived from an EMBL/GenBank/DDBJ whole genome shotgun (WGS) entry which is preliminary data.</text>
</comment>
<evidence type="ECO:0000256" key="6">
    <source>
        <dbReference type="NCBIfam" id="TIGR01280"/>
    </source>
</evidence>
<keyword evidence="2" id="KW-0963">Cytoplasm</keyword>
<keyword evidence="3" id="KW-0540">Nuclease</keyword>
<dbReference type="EC" id="3.1.11.6" evidence="6"/>
<dbReference type="Gene3D" id="1.10.287.1040">
    <property type="entry name" value="Exonuclease VII, small subunit"/>
    <property type="match status" value="1"/>
</dbReference>
<name>A0A2K0XL31_9BACT</name>
<feature type="coiled-coil region" evidence="7">
    <location>
        <begin position="4"/>
        <end position="55"/>
    </location>
</feature>